<reference evidence="2" key="2">
    <citation type="submission" date="2021-02" db="EMBL/GenBank/DDBJ databases">
        <authorList>
            <person name="Kimball J.A."/>
            <person name="Haas M.W."/>
            <person name="Macchietto M."/>
            <person name="Kono T."/>
            <person name="Duquette J."/>
            <person name="Shao M."/>
        </authorList>
    </citation>
    <scope>NUCLEOTIDE SEQUENCE</scope>
    <source>
        <tissue evidence="2">Fresh leaf tissue</tissue>
    </source>
</reference>
<feature type="compositionally biased region" description="Basic and acidic residues" evidence="1">
    <location>
        <begin position="110"/>
        <end position="122"/>
    </location>
</feature>
<gene>
    <name evidence="2" type="ORF">GUJ93_ZPchr0001g31969</name>
</gene>
<dbReference type="OrthoDB" id="689054at2759"/>
<name>A0A8J5V317_ZIZPA</name>
<protein>
    <submittedName>
        <fullName evidence="2">Uncharacterized protein</fullName>
    </submittedName>
</protein>
<dbReference type="AlphaFoldDB" id="A0A8J5V317"/>
<proteinExistence type="predicted"/>
<evidence type="ECO:0000313" key="2">
    <source>
        <dbReference type="EMBL" id="KAG8056087.1"/>
    </source>
</evidence>
<evidence type="ECO:0000256" key="1">
    <source>
        <dbReference type="SAM" id="MobiDB-lite"/>
    </source>
</evidence>
<feature type="region of interest" description="Disordered" evidence="1">
    <location>
        <begin position="110"/>
        <end position="136"/>
    </location>
</feature>
<sequence>MASARPYRFPVPEAAEPTRRSAAQSCGTCGASAVASCVALCCCPCAVVSCLTLAVVKAPYVAGRRCAARLASKRRRRRRVQMTRPGLTTTQKTNRVWDLDDGLQEWRPADGDVQAEERKEVGETGPGRLAGASPPDDANYAIGAVSEGNDMLTRARLRVDAQEKMWVEIYQLGHWGFGRPSFSQGMMRGDADKDGLAAAAAAAAARQ</sequence>
<evidence type="ECO:0000313" key="3">
    <source>
        <dbReference type="Proteomes" id="UP000729402"/>
    </source>
</evidence>
<reference evidence="2" key="1">
    <citation type="journal article" date="2021" name="bioRxiv">
        <title>Whole Genome Assembly and Annotation of Northern Wild Rice, Zizania palustris L., Supports a Whole Genome Duplication in the Zizania Genus.</title>
        <authorList>
            <person name="Haas M."/>
            <person name="Kono T."/>
            <person name="Macchietto M."/>
            <person name="Millas R."/>
            <person name="McGilp L."/>
            <person name="Shao M."/>
            <person name="Duquette J."/>
            <person name="Hirsch C.N."/>
            <person name="Kimball J."/>
        </authorList>
    </citation>
    <scope>NUCLEOTIDE SEQUENCE</scope>
    <source>
        <tissue evidence="2">Fresh leaf tissue</tissue>
    </source>
</reference>
<comment type="caution">
    <text evidence="2">The sequence shown here is derived from an EMBL/GenBank/DDBJ whole genome shotgun (WGS) entry which is preliminary data.</text>
</comment>
<dbReference type="EMBL" id="JAAALK010000288">
    <property type="protein sequence ID" value="KAG8056087.1"/>
    <property type="molecule type" value="Genomic_DNA"/>
</dbReference>
<dbReference type="PANTHER" id="PTHR33264:SF6">
    <property type="entry name" value="OS01G0638800 PROTEIN"/>
    <property type="match status" value="1"/>
</dbReference>
<dbReference type="Proteomes" id="UP000729402">
    <property type="component" value="Unassembled WGS sequence"/>
</dbReference>
<dbReference type="PANTHER" id="PTHR33264">
    <property type="entry name" value="EXPRESSED PROTEIN"/>
    <property type="match status" value="1"/>
</dbReference>
<organism evidence="2 3">
    <name type="scientific">Zizania palustris</name>
    <name type="common">Northern wild rice</name>
    <dbReference type="NCBI Taxonomy" id="103762"/>
    <lineage>
        <taxon>Eukaryota</taxon>
        <taxon>Viridiplantae</taxon>
        <taxon>Streptophyta</taxon>
        <taxon>Embryophyta</taxon>
        <taxon>Tracheophyta</taxon>
        <taxon>Spermatophyta</taxon>
        <taxon>Magnoliopsida</taxon>
        <taxon>Liliopsida</taxon>
        <taxon>Poales</taxon>
        <taxon>Poaceae</taxon>
        <taxon>BOP clade</taxon>
        <taxon>Oryzoideae</taxon>
        <taxon>Oryzeae</taxon>
        <taxon>Zizaniinae</taxon>
        <taxon>Zizania</taxon>
    </lineage>
</organism>
<keyword evidence="3" id="KW-1185">Reference proteome</keyword>
<accession>A0A8J5V317</accession>